<evidence type="ECO:0000313" key="3">
    <source>
        <dbReference type="Proteomes" id="UP000738325"/>
    </source>
</evidence>
<dbReference type="SUPFAM" id="SSF55729">
    <property type="entry name" value="Acyl-CoA N-acyltransferases (Nat)"/>
    <property type="match status" value="1"/>
</dbReference>
<dbReference type="EMBL" id="JAAAIP010000464">
    <property type="protein sequence ID" value="KAG0316706.1"/>
    <property type="molecule type" value="Genomic_DNA"/>
</dbReference>
<dbReference type="InterPro" id="IPR016181">
    <property type="entry name" value="Acyl_CoA_acyltransferase"/>
</dbReference>
<accession>A0A9P6RE67</accession>
<dbReference type="Pfam" id="PF22998">
    <property type="entry name" value="GNAT_LYC1-like"/>
    <property type="match status" value="1"/>
</dbReference>
<dbReference type="InterPro" id="IPR055100">
    <property type="entry name" value="GNAT_LYC1-like"/>
</dbReference>
<protein>
    <recommendedName>
        <fullName evidence="1">LYC1 C-terminal domain-containing protein</fullName>
    </recommendedName>
</protein>
<proteinExistence type="predicted"/>
<dbReference type="PANTHER" id="PTHR34815">
    <property type="entry name" value="LYSINE ACETYLTRANSFERASE"/>
    <property type="match status" value="1"/>
</dbReference>
<dbReference type="Gene3D" id="3.40.630.30">
    <property type="match status" value="1"/>
</dbReference>
<dbReference type="Proteomes" id="UP000738325">
    <property type="component" value="Unassembled WGS sequence"/>
</dbReference>
<organism evidence="2 3">
    <name type="scientific">Dissophora globulifera</name>
    <dbReference type="NCBI Taxonomy" id="979702"/>
    <lineage>
        <taxon>Eukaryota</taxon>
        <taxon>Fungi</taxon>
        <taxon>Fungi incertae sedis</taxon>
        <taxon>Mucoromycota</taxon>
        <taxon>Mortierellomycotina</taxon>
        <taxon>Mortierellomycetes</taxon>
        <taxon>Mortierellales</taxon>
        <taxon>Mortierellaceae</taxon>
        <taxon>Dissophora</taxon>
    </lineage>
</organism>
<comment type="caution">
    <text evidence="2">The sequence shown here is derived from an EMBL/GenBank/DDBJ whole genome shotgun (WGS) entry which is preliminary data.</text>
</comment>
<keyword evidence="3" id="KW-1185">Reference proteome</keyword>
<evidence type="ECO:0000259" key="1">
    <source>
        <dbReference type="Pfam" id="PF22998"/>
    </source>
</evidence>
<name>A0A9P6RE67_9FUNG</name>
<reference evidence="2" key="1">
    <citation type="journal article" date="2020" name="Fungal Divers.">
        <title>Resolving the Mortierellaceae phylogeny through synthesis of multi-gene phylogenetics and phylogenomics.</title>
        <authorList>
            <person name="Vandepol N."/>
            <person name="Liber J."/>
            <person name="Desiro A."/>
            <person name="Na H."/>
            <person name="Kennedy M."/>
            <person name="Barry K."/>
            <person name="Grigoriev I.V."/>
            <person name="Miller A.N."/>
            <person name="O'Donnell K."/>
            <person name="Stajich J.E."/>
            <person name="Bonito G."/>
        </authorList>
    </citation>
    <scope>NUCLEOTIDE SEQUENCE</scope>
    <source>
        <strain evidence="2">REB-010B</strain>
    </source>
</reference>
<dbReference type="InterPro" id="IPR053013">
    <property type="entry name" value="LAT"/>
</dbReference>
<sequence length="468" mass="51999">MATKSTKTKQEPKGPAPYRHQDLILVRTAHPTIIARTWTNNMEQWAKGVPLPQYHAREQHLASTAFSSNGRLVSWVLVPKPGADVTDEYKAWTASATTAAEGVRGAFDPQDGSEANQERIMSAVETYERPGMVAVTAAAAEADTDSRDVVKDVSTIAVASVYAPSKYRNHGYGKLMMKLLWDEIEKMDNIAFTFLYSDLGSQFYGNIGWTARTSTEIVIPVGMILPSISATSDSDDNHNTGSSNKRTTRAVASASADAIVLDAVTSHDTLQALLDRDTQLLREALKQRVLSQNQTGSTATTTFVAVTPEIHCFQWLQARAWYNATHIWKFDPAQIQEGLHYGVRRVTNSNTSDQFILWHHDFTDDQLYILRWRVDSTQSKAEADAISLVLIDAAQKEAKKWKLSKIVYWNPDPALAKLLSLEPKDRNHNSIPSLGLVNSLTETQNVEWIMNEKYSCNSSPVIGSLDIT</sequence>
<evidence type="ECO:0000313" key="2">
    <source>
        <dbReference type="EMBL" id="KAG0316706.1"/>
    </source>
</evidence>
<dbReference type="AlphaFoldDB" id="A0A9P6RE67"/>
<feature type="domain" description="LYC1 C-terminal" evidence="1">
    <location>
        <begin position="266"/>
        <end position="455"/>
    </location>
</feature>
<dbReference type="OrthoDB" id="2020070at2759"/>
<dbReference type="PANTHER" id="PTHR34815:SF2">
    <property type="entry name" value="N-ACETYLTRANSFERASE DOMAIN-CONTAINING PROTEIN"/>
    <property type="match status" value="1"/>
</dbReference>
<gene>
    <name evidence="2" type="ORF">BGZ99_006732</name>
</gene>